<evidence type="ECO:0000313" key="3">
    <source>
        <dbReference type="Proteomes" id="UP000201169"/>
    </source>
</evidence>
<dbReference type="AlphaFoldDB" id="A0A222MXW5"/>
<dbReference type="OrthoDB" id="5358713at2"/>
<organism evidence="2 3">
    <name type="scientific">Campylobacter avium LMG 24591</name>
    <dbReference type="NCBI Taxonomy" id="522484"/>
    <lineage>
        <taxon>Bacteria</taxon>
        <taxon>Pseudomonadati</taxon>
        <taxon>Campylobacterota</taxon>
        <taxon>Epsilonproteobacteria</taxon>
        <taxon>Campylobacterales</taxon>
        <taxon>Campylobacteraceae</taxon>
        <taxon>Campylobacter</taxon>
    </lineage>
</organism>
<keyword evidence="2" id="KW-0969">Cilium</keyword>
<dbReference type="KEGG" id="cavi:CAV_0750"/>
<dbReference type="Proteomes" id="UP000201169">
    <property type="component" value="Chromosome"/>
</dbReference>
<keyword evidence="3" id="KW-1185">Reference proteome</keyword>
<feature type="chain" id="PRO_5013143949" evidence="1">
    <location>
        <begin position="18"/>
        <end position="149"/>
    </location>
</feature>
<evidence type="ECO:0000256" key="1">
    <source>
        <dbReference type="SAM" id="SignalP"/>
    </source>
</evidence>
<proteinExistence type="predicted"/>
<gene>
    <name evidence="2" type="primary">flgQ</name>
    <name evidence="2" type="ORF">CAV_0750</name>
</gene>
<sequence>MERVVCLLILLCLNSLARSEFIFWAELSTQNYILFHQNENISPAMVQSKDVYEEYVCDIYYDEKDLLYLKKTDLGLIDDDMSKDLKLRFLNKHKEKLLSCFNTLDVKIKDTVEADFLKAKSATYLKILPLRFSISFSNDRALIYYLRKN</sequence>
<evidence type="ECO:0000313" key="2">
    <source>
        <dbReference type="EMBL" id="ASQ30416.1"/>
    </source>
</evidence>
<dbReference type="EMBL" id="CP022347">
    <property type="protein sequence ID" value="ASQ30416.1"/>
    <property type="molecule type" value="Genomic_DNA"/>
</dbReference>
<keyword evidence="2" id="KW-0282">Flagellum</keyword>
<keyword evidence="2" id="KW-0966">Cell projection</keyword>
<keyword evidence="1" id="KW-0732">Signal</keyword>
<protein>
    <submittedName>
        <fullName evidence="2">Flagellar-associated protein FlgQ</fullName>
    </submittedName>
</protein>
<reference evidence="2 3" key="1">
    <citation type="submission" date="2017-07" db="EMBL/GenBank/DDBJ databases">
        <title>Analysis of two Campylobacter avium genomes and identification of a novel hippuricase gene.</title>
        <authorList>
            <person name="Miller W.G."/>
            <person name="Chapman M.H."/>
            <person name="Yee E."/>
            <person name="Revez J."/>
            <person name="Bono J.L."/>
            <person name="Rossi M."/>
        </authorList>
    </citation>
    <scope>NUCLEOTIDE SEQUENCE [LARGE SCALE GENOMIC DNA]</scope>
    <source>
        <strain evidence="2 3">LMG 24591</strain>
    </source>
</reference>
<feature type="signal peptide" evidence="1">
    <location>
        <begin position="1"/>
        <end position="17"/>
    </location>
</feature>
<dbReference type="RefSeq" id="WP_094325179.1">
    <property type="nucleotide sequence ID" value="NZ_CP022347.1"/>
</dbReference>
<accession>A0A222MXW5</accession>
<name>A0A222MXW5_9BACT</name>